<keyword evidence="1" id="KW-1133">Transmembrane helix</keyword>
<dbReference type="RefSeq" id="XP_040772392.1">
    <property type="nucleotide sequence ID" value="XM_040915935.1"/>
</dbReference>
<feature type="transmembrane region" description="Helical" evidence="1">
    <location>
        <begin position="101"/>
        <end position="120"/>
    </location>
</feature>
<feature type="signal peptide" evidence="2">
    <location>
        <begin position="1"/>
        <end position="18"/>
    </location>
</feature>
<dbReference type="InterPro" id="IPR021840">
    <property type="entry name" value="DUF3433"/>
</dbReference>
<feature type="chain" id="PRO_5040444249" evidence="2">
    <location>
        <begin position="19"/>
        <end position="226"/>
    </location>
</feature>
<gene>
    <name evidence="3" type="ORF">M406DRAFT_233216</name>
</gene>
<evidence type="ECO:0000313" key="3">
    <source>
        <dbReference type="EMBL" id="KAF3761413.1"/>
    </source>
</evidence>
<dbReference type="Pfam" id="PF11915">
    <property type="entry name" value="DUF3433"/>
    <property type="match status" value="1"/>
</dbReference>
<keyword evidence="1" id="KW-0812">Transmembrane</keyword>
<dbReference type="PANTHER" id="PTHR37544:SF3">
    <property type="entry name" value="SPRAY"/>
    <property type="match status" value="1"/>
</dbReference>
<evidence type="ECO:0000256" key="1">
    <source>
        <dbReference type="SAM" id="Phobius"/>
    </source>
</evidence>
<dbReference type="OrthoDB" id="5428901at2759"/>
<evidence type="ECO:0000256" key="2">
    <source>
        <dbReference type="SAM" id="SignalP"/>
    </source>
</evidence>
<dbReference type="EMBL" id="MU032351">
    <property type="protein sequence ID" value="KAF3761413.1"/>
    <property type="molecule type" value="Genomic_DNA"/>
</dbReference>
<dbReference type="AlphaFoldDB" id="A0A9P4XUU4"/>
<proteinExistence type="predicted"/>
<organism evidence="3 4">
    <name type="scientific">Cryphonectria parasitica (strain ATCC 38755 / EP155)</name>
    <dbReference type="NCBI Taxonomy" id="660469"/>
    <lineage>
        <taxon>Eukaryota</taxon>
        <taxon>Fungi</taxon>
        <taxon>Dikarya</taxon>
        <taxon>Ascomycota</taxon>
        <taxon>Pezizomycotina</taxon>
        <taxon>Sordariomycetes</taxon>
        <taxon>Sordariomycetidae</taxon>
        <taxon>Diaporthales</taxon>
        <taxon>Cryphonectriaceae</taxon>
        <taxon>Cryphonectria-Endothia species complex</taxon>
        <taxon>Cryphonectria</taxon>
    </lineage>
</organism>
<comment type="caution">
    <text evidence="3">The sequence shown here is derived from an EMBL/GenBank/DDBJ whole genome shotgun (WGS) entry which is preliminary data.</text>
</comment>
<keyword evidence="2" id="KW-0732">Signal</keyword>
<dbReference type="PANTHER" id="PTHR37544">
    <property type="entry name" value="SPRAY-RELATED"/>
    <property type="match status" value="1"/>
</dbReference>
<keyword evidence="4" id="KW-1185">Reference proteome</keyword>
<dbReference type="GeneID" id="63833064"/>
<keyword evidence="1" id="KW-0472">Membrane</keyword>
<feature type="non-terminal residue" evidence="3">
    <location>
        <position position="1"/>
    </location>
</feature>
<dbReference type="Proteomes" id="UP000803844">
    <property type="component" value="Unassembled WGS sequence"/>
</dbReference>
<feature type="non-terminal residue" evidence="3">
    <location>
        <position position="226"/>
    </location>
</feature>
<reference evidence="3" key="1">
    <citation type="journal article" date="2020" name="Phytopathology">
        <title>Genome sequence of the chestnut blight fungus Cryphonectria parasitica EP155: A fundamental resource for an archetypical invasive plant pathogen.</title>
        <authorList>
            <person name="Crouch J.A."/>
            <person name="Dawe A."/>
            <person name="Aerts A."/>
            <person name="Barry K."/>
            <person name="Churchill A.C.L."/>
            <person name="Grimwood J."/>
            <person name="Hillman B."/>
            <person name="Milgroom M.G."/>
            <person name="Pangilinan J."/>
            <person name="Smith M."/>
            <person name="Salamov A."/>
            <person name="Schmutz J."/>
            <person name="Yadav J."/>
            <person name="Grigoriev I.V."/>
            <person name="Nuss D."/>
        </authorList>
    </citation>
    <scope>NUCLEOTIDE SEQUENCE</scope>
    <source>
        <strain evidence="3">EP155</strain>
    </source>
</reference>
<name>A0A9P4XUU4_CRYP1</name>
<evidence type="ECO:0000313" key="4">
    <source>
        <dbReference type="Proteomes" id="UP000803844"/>
    </source>
</evidence>
<feature type="transmembrane region" description="Helical" evidence="1">
    <location>
        <begin position="140"/>
        <end position="159"/>
    </location>
</feature>
<accession>A0A9P4XUU4</accession>
<protein>
    <submittedName>
        <fullName evidence="3">Uncharacterized protein</fullName>
    </submittedName>
</protein>
<feature type="transmembrane region" description="Helical" evidence="1">
    <location>
        <begin position="40"/>
        <end position="63"/>
    </location>
</feature>
<sequence length="226" mass="25649">RCVMLFIFLSMLVIIVYYEETSGNTGFENFMDSQSYGVKFFFTALGVVLGYCMETVFRCVAIMSPYLKLRDRALPAQQSILLSPPTNAFYGLWSAYRQRHLYLAFLSFVTLLAELCLPVTLSHVPFSAVETYMTQVVCTWLSAAILALMSSTLLLSFFVRWPHMPVDPRTVAGAMFYVCDSWMLDSLEGMSVLDKPGRDWSVRSMRHRYGYGFINGMSGKSRIGVD</sequence>